<gene>
    <name evidence="6" type="ORF">RMAR00112_LOCUS26089</name>
</gene>
<dbReference type="AlphaFoldDB" id="A0A7S3EJ41"/>
<keyword evidence="2" id="KW-0805">Transcription regulation</keyword>
<dbReference type="InterPro" id="IPR007282">
    <property type="entry name" value="NOT2/3/5_C"/>
</dbReference>
<dbReference type="GO" id="GO:0006355">
    <property type="term" value="P:regulation of DNA-templated transcription"/>
    <property type="evidence" value="ECO:0007669"/>
    <property type="project" value="InterPro"/>
</dbReference>
<feature type="region of interest" description="Disordered" evidence="4">
    <location>
        <begin position="107"/>
        <end position="136"/>
    </location>
</feature>
<dbReference type="PANTHER" id="PTHR23326">
    <property type="entry name" value="CCR4 NOT-RELATED"/>
    <property type="match status" value="1"/>
</dbReference>
<keyword evidence="3" id="KW-0804">Transcription</keyword>
<protein>
    <recommendedName>
        <fullName evidence="5">NOT2/NOT3/NOT5 C-terminal domain-containing protein</fullName>
    </recommendedName>
</protein>
<proteinExistence type="inferred from homology"/>
<dbReference type="Pfam" id="PF04153">
    <property type="entry name" value="NOT2_3_5_C"/>
    <property type="match status" value="1"/>
</dbReference>
<comment type="similarity">
    <text evidence="1">Belongs to the CNOT2/3/5 family.</text>
</comment>
<accession>A0A7S3EJ41</accession>
<evidence type="ECO:0000256" key="1">
    <source>
        <dbReference type="ARBA" id="ARBA00007682"/>
    </source>
</evidence>
<evidence type="ECO:0000313" key="6">
    <source>
        <dbReference type="EMBL" id="CAE0058035.1"/>
    </source>
</evidence>
<name>A0A7S3EJ41_9RHOD</name>
<dbReference type="GO" id="GO:0030015">
    <property type="term" value="C:CCR4-NOT core complex"/>
    <property type="evidence" value="ECO:0007669"/>
    <property type="project" value="InterPro"/>
</dbReference>
<evidence type="ECO:0000256" key="2">
    <source>
        <dbReference type="ARBA" id="ARBA00023015"/>
    </source>
</evidence>
<dbReference type="InterPro" id="IPR038635">
    <property type="entry name" value="CCR4-NOT_su2/3/5_C_sf"/>
</dbReference>
<evidence type="ECO:0000256" key="4">
    <source>
        <dbReference type="SAM" id="MobiDB-lite"/>
    </source>
</evidence>
<evidence type="ECO:0000259" key="5">
    <source>
        <dbReference type="Pfam" id="PF04153"/>
    </source>
</evidence>
<reference evidence="6" key="1">
    <citation type="submission" date="2021-01" db="EMBL/GenBank/DDBJ databases">
        <authorList>
            <person name="Corre E."/>
            <person name="Pelletier E."/>
            <person name="Niang G."/>
            <person name="Scheremetjew M."/>
            <person name="Finn R."/>
            <person name="Kale V."/>
            <person name="Holt S."/>
            <person name="Cochrane G."/>
            <person name="Meng A."/>
            <person name="Brown T."/>
            <person name="Cohen L."/>
        </authorList>
    </citation>
    <scope>NUCLEOTIDE SEQUENCE</scope>
    <source>
        <strain evidence="6">CCMP 769</strain>
    </source>
</reference>
<dbReference type="Gene3D" id="2.30.30.1020">
    <property type="entry name" value="CCR4-NOT complex subunit 2/3/5, C-terminal domain"/>
    <property type="match status" value="1"/>
</dbReference>
<evidence type="ECO:0000256" key="3">
    <source>
        <dbReference type="ARBA" id="ARBA00023163"/>
    </source>
</evidence>
<feature type="domain" description="NOT2/NOT3/NOT5 C-terminal" evidence="5">
    <location>
        <begin position="183"/>
        <end position="290"/>
    </location>
</feature>
<dbReference type="InterPro" id="IPR040168">
    <property type="entry name" value="Not2/3/5"/>
</dbReference>
<organism evidence="6">
    <name type="scientific">Rhodosorus marinus</name>
    <dbReference type="NCBI Taxonomy" id="101924"/>
    <lineage>
        <taxon>Eukaryota</taxon>
        <taxon>Rhodophyta</taxon>
        <taxon>Stylonematophyceae</taxon>
        <taxon>Stylonematales</taxon>
        <taxon>Stylonemataceae</taxon>
        <taxon>Rhodosorus</taxon>
    </lineage>
</organism>
<dbReference type="EMBL" id="HBHW01033823">
    <property type="protein sequence ID" value="CAE0058035.1"/>
    <property type="molecule type" value="Transcribed_RNA"/>
</dbReference>
<sequence>MIFPLCHPTLMQTGVGILEGTLFRWALPLVLAGSFVVELLPPTVGLSQEHRTNRGVAKWRRLYHVFSGLRGFESNTLSDSLEQRLNIAGNNAATAFGSSSTYGGALGKPLAPGAPTRPRVVQTEGTRSGTIGEPKSEDLDAYGMKGFLKVMAPSNPDVALLSLGIDLRTLGLNLNSPEPHLHESFKSPFGDRSASQKGDPEYQIPSCYFTQPNQMQASHFSKLQLETLFYIFYSMPQDVLQTYASLELYEREWRYHKDLKLWFTRVPGTPMSYERGSYIYFDITDWERRPFHDANRSFVQGFLTQEEISNGLK</sequence>